<gene>
    <name evidence="1" type="ORF">BN890_7400</name>
</gene>
<name>D4VKF1_9BACE</name>
<organism evidence="1 2">
    <name type="scientific">Bacteroides xylanisolvens SD CC 1b</name>
    <dbReference type="NCBI Taxonomy" id="702447"/>
    <lineage>
        <taxon>Bacteria</taxon>
        <taxon>Pseudomonadati</taxon>
        <taxon>Bacteroidota</taxon>
        <taxon>Bacteroidia</taxon>
        <taxon>Bacteroidales</taxon>
        <taxon>Bacteroidaceae</taxon>
        <taxon>Bacteroides</taxon>
    </lineage>
</organism>
<sequence length="44" mass="4919">MEKIVSCPSLINLTSMAGFLSKKQYAAIADKEFAIKKEKRLTKS</sequence>
<accession>D4VKF1</accession>
<evidence type="ECO:0000313" key="2">
    <source>
        <dbReference type="Proteomes" id="UP000019380"/>
    </source>
</evidence>
<evidence type="ECO:0000313" key="1">
    <source>
        <dbReference type="EMBL" id="CDM03187.1"/>
    </source>
</evidence>
<dbReference type="AlphaFoldDB" id="D4VKF1"/>
<proteinExistence type="predicted"/>
<dbReference type="Proteomes" id="UP000019380">
    <property type="component" value="Unassembled WGS sequence"/>
</dbReference>
<reference evidence="1 2" key="1">
    <citation type="submission" date="2013-12" db="EMBL/GenBank/DDBJ databases">
        <title>Improved hybrid genome assemblies of Bacteroides xylanisolvens SD CC 1b and Bacteroides xylanisolvens SD CC 2a using Illumina and 454 Sequencing.</title>
        <authorList>
            <person name="Ramaraj T."/>
            <person name="Sundararajan A."/>
            <person name="Mudge J."/>
            <person name="Schilkey F.D."/>
            <person name="Delvecchio V."/>
            <person name="Donlon M."/>
            <person name="Ziemer C."/>
        </authorList>
    </citation>
    <scope>NUCLEOTIDE SEQUENCE [LARGE SCALE GENOMIC DNA]</scope>
</reference>
<comment type="caution">
    <text evidence="1">The sequence shown here is derived from an EMBL/GenBank/DDBJ whole genome shotgun (WGS) entry which is preliminary data.</text>
</comment>
<dbReference type="EMBL" id="CBXG010000014">
    <property type="protein sequence ID" value="CDM03187.1"/>
    <property type="molecule type" value="Genomic_DNA"/>
</dbReference>
<protein>
    <submittedName>
        <fullName evidence="1">Uncharacterized protein</fullName>
    </submittedName>
</protein>